<name>A0A7W7Q077_9PSEU</name>
<evidence type="ECO:0000313" key="2">
    <source>
        <dbReference type="EMBL" id="MBB4904474.1"/>
    </source>
</evidence>
<comment type="caution">
    <text evidence="2">The sequence shown here is derived from an EMBL/GenBank/DDBJ whole genome shotgun (WGS) entry which is preliminary data.</text>
</comment>
<keyword evidence="3" id="KW-1185">Reference proteome</keyword>
<reference evidence="2 3" key="1">
    <citation type="submission" date="2020-08" db="EMBL/GenBank/DDBJ databases">
        <title>Genomic Encyclopedia of Type Strains, Phase III (KMG-III): the genomes of soil and plant-associated and newly described type strains.</title>
        <authorList>
            <person name="Whitman W."/>
        </authorList>
    </citation>
    <scope>NUCLEOTIDE SEQUENCE [LARGE SCALE GENOMIC DNA]</scope>
    <source>
        <strain evidence="2 3">CECT 8960</strain>
    </source>
</reference>
<organism evidence="2 3">
    <name type="scientific">Actinophytocola algeriensis</name>
    <dbReference type="NCBI Taxonomy" id="1768010"/>
    <lineage>
        <taxon>Bacteria</taxon>
        <taxon>Bacillati</taxon>
        <taxon>Actinomycetota</taxon>
        <taxon>Actinomycetes</taxon>
        <taxon>Pseudonocardiales</taxon>
        <taxon>Pseudonocardiaceae</taxon>
    </lineage>
</organism>
<feature type="compositionally biased region" description="Basic and acidic residues" evidence="1">
    <location>
        <begin position="311"/>
        <end position="323"/>
    </location>
</feature>
<feature type="compositionally biased region" description="Basic and acidic residues" evidence="1">
    <location>
        <begin position="271"/>
        <end position="289"/>
    </location>
</feature>
<dbReference type="RefSeq" id="WP_184808723.1">
    <property type="nucleotide sequence ID" value="NZ_JACHJQ010000001.1"/>
</dbReference>
<gene>
    <name evidence="2" type="ORF">FHR82_000684</name>
</gene>
<evidence type="ECO:0008006" key="4">
    <source>
        <dbReference type="Google" id="ProtNLM"/>
    </source>
</evidence>
<accession>A0A7W7Q077</accession>
<evidence type="ECO:0000256" key="1">
    <source>
        <dbReference type="SAM" id="MobiDB-lite"/>
    </source>
</evidence>
<dbReference type="Proteomes" id="UP000520767">
    <property type="component" value="Unassembled WGS sequence"/>
</dbReference>
<feature type="region of interest" description="Disordered" evidence="1">
    <location>
        <begin position="269"/>
        <end position="323"/>
    </location>
</feature>
<evidence type="ECO:0000313" key="3">
    <source>
        <dbReference type="Proteomes" id="UP000520767"/>
    </source>
</evidence>
<dbReference type="AlphaFoldDB" id="A0A7W7Q077"/>
<dbReference type="EMBL" id="JACHJQ010000001">
    <property type="protein sequence ID" value="MBB4904474.1"/>
    <property type="molecule type" value="Genomic_DNA"/>
</dbReference>
<sequence>MFTEMNTSGAGPVDALSELAGVIGDENSNGLDGVLGIGNVLIEGLGVIANPLDALATSAISWIIDHISILRWPLDITIGDPRVVASTIATLNDTALALDRLASEQSSAIAMQVPTYVSGNTRSSIAFSNHMEFRAAQLSGASLACVGAAQAIAMGGTRIAAVRSAIRDLIAEFVWNLLQLAARRLPMGFLTAGAAVADFCARAMSWAATLIDKVGGMLRKLLDALADIGKQIKQIAQTVTKLVSPVSGAKPWRPGLGLVPRASVGWATEAAKVDSTEQRTSDRSAEGQERVGQMHAQEDERQENPPLGPTRESDWWTRKGDLY</sequence>
<proteinExistence type="predicted"/>
<protein>
    <recommendedName>
        <fullName evidence="4">PPE family protein</fullName>
    </recommendedName>
</protein>